<evidence type="ECO:0000256" key="1">
    <source>
        <dbReference type="SAM" id="Phobius"/>
    </source>
</evidence>
<reference evidence="3" key="1">
    <citation type="submission" date="2008-06" db="EMBL/GenBank/DDBJ databases">
        <title>Permanent draft sequence of Lactobacillus reuteri 100-23.</title>
        <authorList>
            <consortium name="US DOE Joint Genome Institute"/>
            <person name="Copeland A."/>
            <person name="Lucas S."/>
            <person name="Lapidus A."/>
            <person name="Barry K."/>
            <person name="Detter J.C."/>
            <person name="Glavina del Rio T."/>
            <person name="Hammon N."/>
            <person name="Israni S."/>
            <person name="Dalin E."/>
            <person name="Tice H."/>
            <person name="Pitluck S."/>
            <person name="Sun H."/>
            <person name="Schmutz J."/>
            <person name="Larimer F."/>
            <person name="Land M."/>
            <person name="Hauser L."/>
            <person name="Walter J."/>
            <person name="Heng N.C.K."/>
            <person name="Tannock G.W."/>
            <person name="Richardson P."/>
        </authorList>
    </citation>
    <scope>NUCLEOTIDE SEQUENCE [LARGE SCALE GENOMIC DNA]</scope>
    <source>
        <strain evidence="3">DSM 17509 / CIP 109821 / 100-23</strain>
    </source>
</reference>
<comment type="caution">
    <text evidence="2">The sequence shown here is derived from an EMBL/GenBank/DDBJ whole genome shotgun (WGS) entry which is preliminary data.</text>
</comment>
<dbReference type="Proteomes" id="UP000003853">
    <property type="component" value="Unassembled WGS sequence"/>
</dbReference>
<feature type="transmembrane region" description="Helical" evidence="1">
    <location>
        <begin position="69"/>
        <end position="88"/>
    </location>
</feature>
<evidence type="ECO:0000313" key="2">
    <source>
        <dbReference type="EMBL" id="EDX41667.1"/>
    </source>
</evidence>
<keyword evidence="1" id="KW-0812">Transmembrane</keyword>
<organism evidence="2 3">
    <name type="scientific">Limosilactobacillus reuteri subsp. rodentium (strain DSM 17509 / CIP 109821 / 100-23)</name>
    <name type="common">Lactobacillus reuteri</name>
    <dbReference type="NCBI Taxonomy" id="349123"/>
    <lineage>
        <taxon>Bacteria</taxon>
        <taxon>Bacillati</taxon>
        <taxon>Bacillota</taxon>
        <taxon>Bacilli</taxon>
        <taxon>Lactobacillales</taxon>
        <taxon>Lactobacillaceae</taxon>
        <taxon>Limosilactobacillus</taxon>
    </lineage>
</organism>
<evidence type="ECO:0000313" key="3">
    <source>
        <dbReference type="Proteomes" id="UP000003853"/>
    </source>
</evidence>
<keyword evidence="1" id="KW-0472">Membrane</keyword>
<gene>
    <name evidence="2" type="ORF">Lreu23DRAFT_3178</name>
</gene>
<dbReference type="EMBL" id="AAPZ02000002">
    <property type="protein sequence ID" value="EDX41667.1"/>
    <property type="molecule type" value="Genomic_DNA"/>
</dbReference>
<dbReference type="PATRIC" id="fig|349123.13.peg.181"/>
<proteinExistence type="predicted"/>
<keyword evidence="1" id="KW-1133">Transmembrane helix</keyword>
<feature type="transmembrane region" description="Helical" evidence="1">
    <location>
        <begin position="30"/>
        <end position="49"/>
    </location>
</feature>
<name>B3XQ66_LIMR1</name>
<protein>
    <submittedName>
        <fullName evidence="2">Uncharacterized protein</fullName>
    </submittedName>
</protein>
<dbReference type="AlphaFoldDB" id="B3XQ66"/>
<accession>B3XQ66</accession>
<dbReference type="RefSeq" id="WP_003666043.1">
    <property type="nucleotide sequence ID" value="NZ_AAPZ02000002.1"/>
</dbReference>
<sequence length="241" mass="28474">MDKKYVKHKLLDRKEIKVSNYKEKNHIQKYLTWGFIGFFGFALIIGLSYVPIHIWKQLIEVFFDKNGNFQWVGITSIIAILTFGYSIYSTNKKNRYDVVSKERIRWINDVKQQVTELLVLMNDYYDIVQNCGEKCSLGLNTPDQLKLRDKYHDKANALMGEINFKINILLLSFADNKDNSQIINCVKDAAEWINSFNVYWNSTYNPFVEVTYTFDNVPLRNLLIVSRDYLNREWHKAQKGK</sequence>